<protein>
    <submittedName>
        <fullName evidence="8">MFS family permease</fullName>
    </submittedName>
</protein>
<dbReference type="PANTHER" id="PTHR43266:SF2">
    <property type="entry name" value="MAJOR FACILITATOR SUPERFAMILY (MFS) PROFILE DOMAIN-CONTAINING PROTEIN"/>
    <property type="match status" value="1"/>
</dbReference>
<dbReference type="RefSeq" id="WP_354313056.1">
    <property type="nucleotide sequence ID" value="NZ_JBEPME010000002.1"/>
</dbReference>
<comment type="caution">
    <text evidence="8">The sequence shown here is derived from an EMBL/GenBank/DDBJ whole genome shotgun (WGS) entry which is preliminary data.</text>
</comment>
<evidence type="ECO:0000256" key="1">
    <source>
        <dbReference type="ARBA" id="ARBA00004651"/>
    </source>
</evidence>
<evidence type="ECO:0000256" key="7">
    <source>
        <dbReference type="SAM" id="Phobius"/>
    </source>
</evidence>
<keyword evidence="2" id="KW-0813">Transport</keyword>
<evidence type="ECO:0000256" key="2">
    <source>
        <dbReference type="ARBA" id="ARBA00022448"/>
    </source>
</evidence>
<keyword evidence="5 7" id="KW-1133">Transmembrane helix</keyword>
<evidence type="ECO:0000256" key="4">
    <source>
        <dbReference type="ARBA" id="ARBA00022692"/>
    </source>
</evidence>
<dbReference type="PANTHER" id="PTHR43266">
    <property type="entry name" value="MACROLIDE-EFFLUX PROTEIN"/>
    <property type="match status" value="1"/>
</dbReference>
<dbReference type="SUPFAM" id="SSF103473">
    <property type="entry name" value="MFS general substrate transporter"/>
    <property type="match status" value="1"/>
</dbReference>
<comment type="subcellular location">
    <subcellularLocation>
        <location evidence="1">Cell membrane</location>
        <topology evidence="1">Multi-pass membrane protein</topology>
    </subcellularLocation>
</comment>
<keyword evidence="6 7" id="KW-0472">Membrane</keyword>
<dbReference type="Gene3D" id="1.20.1250.20">
    <property type="entry name" value="MFS general substrate transporter like domains"/>
    <property type="match status" value="1"/>
</dbReference>
<evidence type="ECO:0000256" key="3">
    <source>
        <dbReference type="ARBA" id="ARBA00022475"/>
    </source>
</evidence>
<proteinExistence type="predicted"/>
<dbReference type="EMBL" id="JBEPME010000002">
    <property type="protein sequence ID" value="MET3656987.1"/>
    <property type="molecule type" value="Genomic_DNA"/>
</dbReference>
<feature type="transmembrane region" description="Helical" evidence="7">
    <location>
        <begin position="39"/>
        <end position="60"/>
    </location>
</feature>
<evidence type="ECO:0000256" key="5">
    <source>
        <dbReference type="ARBA" id="ARBA00022989"/>
    </source>
</evidence>
<keyword evidence="4 7" id="KW-0812">Transmembrane</keyword>
<dbReference type="InterPro" id="IPR036259">
    <property type="entry name" value="MFS_trans_sf"/>
</dbReference>
<evidence type="ECO:0000256" key="6">
    <source>
        <dbReference type="ARBA" id="ARBA00023136"/>
    </source>
</evidence>
<accession>A0ABV2K807</accession>
<feature type="transmembrane region" description="Helical" evidence="7">
    <location>
        <begin position="7"/>
        <end position="33"/>
    </location>
</feature>
<keyword evidence="9" id="KW-1185">Reference proteome</keyword>
<keyword evidence="3" id="KW-1003">Cell membrane</keyword>
<dbReference type="Proteomes" id="UP001549104">
    <property type="component" value="Unassembled WGS sequence"/>
</dbReference>
<organism evidence="8 9">
    <name type="scientific">Sporosarcina psychrophila</name>
    <name type="common">Bacillus psychrophilus</name>
    <dbReference type="NCBI Taxonomy" id="1476"/>
    <lineage>
        <taxon>Bacteria</taxon>
        <taxon>Bacillati</taxon>
        <taxon>Bacillota</taxon>
        <taxon>Bacilli</taxon>
        <taxon>Bacillales</taxon>
        <taxon>Caryophanaceae</taxon>
        <taxon>Sporosarcina</taxon>
    </lineage>
</organism>
<gene>
    <name evidence="8" type="ORF">ABIC55_002074</name>
</gene>
<name>A0ABV2K807_SPOPS</name>
<reference evidence="8 9" key="1">
    <citation type="submission" date="2024-06" db="EMBL/GenBank/DDBJ databases">
        <title>Sorghum-associated microbial communities from plants grown in Nebraska, USA.</title>
        <authorList>
            <person name="Schachtman D."/>
        </authorList>
    </citation>
    <scope>NUCLEOTIDE SEQUENCE [LARGE SCALE GENOMIC DNA]</scope>
    <source>
        <strain evidence="8 9">1288</strain>
    </source>
</reference>
<evidence type="ECO:0000313" key="9">
    <source>
        <dbReference type="Proteomes" id="UP001549104"/>
    </source>
</evidence>
<evidence type="ECO:0000313" key="8">
    <source>
        <dbReference type="EMBL" id="MET3656987.1"/>
    </source>
</evidence>
<sequence>MKIWKKYSLLLSGIGVSFFGNWVYLIALNILVLDMTGSAAAVAGIYIVGPIARMLTNFWAGSIIDRVNKRKLMVLADVLRGSLILLVPFLDSLWIVYSILFATNIAGAFFGPSSTFYITKFVVETDRRSFN</sequence>